<organism evidence="15">
    <name type="scientific">Gracilinema caldarium</name>
    <dbReference type="NCBI Taxonomy" id="215591"/>
    <lineage>
        <taxon>Bacteria</taxon>
        <taxon>Pseudomonadati</taxon>
        <taxon>Spirochaetota</taxon>
        <taxon>Spirochaetia</taxon>
        <taxon>Spirochaetales</taxon>
        <taxon>Breznakiellaceae</taxon>
        <taxon>Gracilinema</taxon>
    </lineage>
</organism>
<dbReference type="GO" id="GO:0009099">
    <property type="term" value="P:L-valine biosynthetic process"/>
    <property type="evidence" value="ECO:0007669"/>
    <property type="project" value="UniProtKB-UniPathway"/>
</dbReference>
<evidence type="ECO:0000256" key="6">
    <source>
        <dbReference type="ARBA" id="ARBA00022679"/>
    </source>
</evidence>
<dbReference type="Gene3D" id="3.40.50.1220">
    <property type="entry name" value="TPP-binding domain"/>
    <property type="match status" value="1"/>
</dbReference>
<evidence type="ECO:0000259" key="12">
    <source>
        <dbReference type="Pfam" id="PF00205"/>
    </source>
</evidence>
<dbReference type="InterPro" id="IPR029035">
    <property type="entry name" value="DHS-like_NAD/FAD-binding_dom"/>
</dbReference>
<dbReference type="GO" id="GO:0009097">
    <property type="term" value="P:isoleucine biosynthetic process"/>
    <property type="evidence" value="ECO:0007669"/>
    <property type="project" value="UniProtKB-UniPathway"/>
</dbReference>
<dbReference type="GO" id="GO:0003984">
    <property type="term" value="F:acetolactate synthase activity"/>
    <property type="evidence" value="ECO:0007669"/>
    <property type="project" value="UniProtKB-EC"/>
</dbReference>
<dbReference type="GO" id="GO:0000287">
    <property type="term" value="F:magnesium ion binding"/>
    <property type="evidence" value="ECO:0007669"/>
    <property type="project" value="UniProtKB-UniRule"/>
</dbReference>
<evidence type="ECO:0000256" key="2">
    <source>
        <dbReference type="ARBA" id="ARBA00005025"/>
    </source>
</evidence>
<proteinExistence type="inferred from homology"/>
<dbReference type="SUPFAM" id="SSF52467">
    <property type="entry name" value="DHS-like NAD/FAD-binding domain"/>
    <property type="match status" value="1"/>
</dbReference>
<dbReference type="EMBL" id="DSVL01000373">
    <property type="protein sequence ID" value="HFH30258.1"/>
    <property type="molecule type" value="Genomic_DNA"/>
</dbReference>
<comment type="caution">
    <text evidence="15">The sequence shown here is derived from an EMBL/GenBank/DDBJ whole genome shotgun (WGS) entry which is preliminary data.</text>
</comment>
<dbReference type="SUPFAM" id="SSF52518">
    <property type="entry name" value="Thiamin diphosphate-binding fold (THDP-binding)"/>
    <property type="match status" value="2"/>
</dbReference>
<sequence length="573" mass="61764">MQYTGARILIESLIEQGVDTVFGYPGGSVLFIYDELYKHKDRIRHVLTSHEQHAAHAADGYARSTGKVGVCIATSGPGATNLVTGIATAYMDSVPLVAITGNVPTGLLGKDSFQEVDIAGVTMPITKHNWIVKDVKDLAEVVREAFLVAASGRPGPVLIDIPKDVTAALCEWTPRSQHDPSAAQSPVALARAARLSLRGSRQTDTEEDIRAAAELITQAKRPFIYAGGGVIIAEAAEELRSLVERLKAPAALSLMAKGALPFDHPLNTGMIGMHGSVASNKAIQKADLVIAIGARFSDRVVSKADKFAVDAKVLHLDIDPAEINKNVKSERWIIGDLKKVLGELLQKIPERTENEWNSDVAELKKIVPEAHSRPVALHPKVAIEAVARRLGDEVIVATDVGQHQMWASQFYPLSRPRSFLTSGGLGTMGSGMGLALGAKTANPNRPVVLFTGDGSFRMNCAELATAFMYHLPVLVVIMNNRVLGMVRQWQTLFYDERYAETTLLRPPDFVKLAGAYGLSGYRAENEGQFMEALDKALADIAGGKAAVIEALIDMDEQVLPMVPGGKAIDDMIL</sequence>
<evidence type="ECO:0000256" key="1">
    <source>
        <dbReference type="ARBA" id="ARBA00004974"/>
    </source>
</evidence>
<dbReference type="CDD" id="cd07035">
    <property type="entry name" value="TPP_PYR_POX_like"/>
    <property type="match status" value="1"/>
</dbReference>
<evidence type="ECO:0000256" key="10">
    <source>
        <dbReference type="ARBA" id="ARBA00023304"/>
    </source>
</evidence>
<dbReference type="PANTHER" id="PTHR18968:SF13">
    <property type="entry name" value="ACETOLACTATE SYNTHASE CATALYTIC SUBUNIT, MITOCHONDRIAL"/>
    <property type="match status" value="1"/>
</dbReference>
<dbReference type="InterPro" id="IPR039368">
    <property type="entry name" value="AHAS_TPP"/>
</dbReference>
<gene>
    <name evidence="15" type="primary">ilvB</name>
    <name evidence="15" type="ORF">ENS59_12260</name>
</gene>
<comment type="pathway">
    <text evidence="1 11">Amino-acid biosynthesis; L-isoleucine biosynthesis; L-isoleucine from 2-oxobutanoate: step 1/4.</text>
</comment>
<dbReference type="AlphaFoldDB" id="A0A7C3I5D9"/>
<evidence type="ECO:0000256" key="8">
    <source>
        <dbReference type="ARBA" id="ARBA00022842"/>
    </source>
</evidence>
<dbReference type="InterPro" id="IPR029061">
    <property type="entry name" value="THDP-binding"/>
</dbReference>
<keyword evidence="10 11" id="KW-0100">Branched-chain amino acid biosynthesis</keyword>
<keyword evidence="5 11" id="KW-0028">Amino-acid biosynthesis</keyword>
<evidence type="ECO:0000259" key="14">
    <source>
        <dbReference type="Pfam" id="PF02776"/>
    </source>
</evidence>
<dbReference type="FunFam" id="3.40.50.1220:FF:000008">
    <property type="entry name" value="Acetolactate synthase"/>
    <property type="match status" value="1"/>
</dbReference>
<dbReference type="InterPro" id="IPR012001">
    <property type="entry name" value="Thiamin_PyroP_enz_TPP-bd_dom"/>
</dbReference>
<comment type="cofactor">
    <cofactor evidence="11">
        <name>thiamine diphosphate</name>
        <dbReference type="ChEBI" id="CHEBI:58937"/>
    </cofactor>
    <text evidence="11">Binds 1 thiamine pyrophosphate per subunit.</text>
</comment>
<comment type="similarity">
    <text evidence="3 11">Belongs to the TPP enzyme family.</text>
</comment>
<feature type="domain" description="Thiamine pyrophosphate enzyme TPP-binding" evidence="13">
    <location>
        <begin position="399"/>
        <end position="549"/>
    </location>
</feature>
<dbReference type="PROSITE" id="PS00187">
    <property type="entry name" value="TPP_ENZYMES"/>
    <property type="match status" value="1"/>
</dbReference>
<dbReference type="Gene3D" id="3.40.50.970">
    <property type="match status" value="2"/>
</dbReference>
<dbReference type="CDD" id="cd02015">
    <property type="entry name" value="TPP_AHAS"/>
    <property type="match status" value="1"/>
</dbReference>
<keyword evidence="9 11" id="KW-0786">Thiamine pyrophosphate</keyword>
<dbReference type="PANTHER" id="PTHR18968">
    <property type="entry name" value="THIAMINE PYROPHOSPHATE ENZYMES"/>
    <property type="match status" value="1"/>
</dbReference>
<dbReference type="GO" id="GO:0050660">
    <property type="term" value="F:flavin adenine dinucleotide binding"/>
    <property type="evidence" value="ECO:0007669"/>
    <property type="project" value="InterPro"/>
</dbReference>
<reference evidence="15" key="1">
    <citation type="journal article" date="2020" name="mSystems">
        <title>Genome- and Community-Level Interaction Insights into Carbon Utilization and Element Cycling Functions of Hydrothermarchaeota in Hydrothermal Sediment.</title>
        <authorList>
            <person name="Zhou Z."/>
            <person name="Liu Y."/>
            <person name="Xu W."/>
            <person name="Pan J."/>
            <person name="Luo Z.H."/>
            <person name="Li M."/>
        </authorList>
    </citation>
    <scope>NUCLEOTIDE SEQUENCE [LARGE SCALE GENOMIC DNA]</scope>
    <source>
        <strain evidence="15">SpSt-503</strain>
    </source>
</reference>
<comment type="catalytic activity">
    <reaction evidence="11">
        <text>2 pyruvate + H(+) = (2S)-2-acetolactate + CO2</text>
        <dbReference type="Rhea" id="RHEA:25249"/>
        <dbReference type="ChEBI" id="CHEBI:15361"/>
        <dbReference type="ChEBI" id="CHEBI:15378"/>
        <dbReference type="ChEBI" id="CHEBI:16526"/>
        <dbReference type="ChEBI" id="CHEBI:58476"/>
        <dbReference type="EC" id="2.2.1.6"/>
    </reaction>
</comment>
<dbReference type="NCBIfam" id="TIGR00118">
    <property type="entry name" value="acolac_lg"/>
    <property type="match status" value="1"/>
</dbReference>
<protein>
    <recommendedName>
        <fullName evidence="4 11">Acetolactate synthase</fullName>
        <ecNumber evidence="4 11">2.2.1.6</ecNumber>
    </recommendedName>
</protein>
<dbReference type="UniPathway" id="UPA00047">
    <property type="reaction ID" value="UER00055"/>
</dbReference>
<dbReference type="Pfam" id="PF00205">
    <property type="entry name" value="TPP_enzyme_M"/>
    <property type="match status" value="1"/>
</dbReference>
<dbReference type="GO" id="GO:0030976">
    <property type="term" value="F:thiamine pyrophosphate binding"/>
    <property type="evidence" value="ECO:0007669"/>
    <property type="project" value="UniProtKB-UniRule"/>
</dbReference>
<dbReference type="UniPathway" id="UPA00049">
    <property type="reaction ID" value="UER00059"/>
</dbReference>
<comment type="pathway">
    <text evidence="2 11">Amino-acid biosynthesis; L-valine biosynthesis; L-valine from pyruvate: step 1/4.</text>
</comment>
<dbReference type="InterPro" id="IPR045229">
    <property type="entry name" value="TPP_enz"/>
</dbReference>
<comment type="cofactor">
    <cofactor evidence="11">
        <name>Mg(2+)</name>
        <dbReference type="ChEBI" id="CHEBI:18420"/>
    </cofactor>
    <text evidence="11">Binds 1 Mg(2+) ion per subunit.</text>
</comment>
<evidence type="ECO:0000313" key="15">
    <source>
        <dbReference type="EMBL" id="HFH30258.1"/>
    </source>
</evidence>
<dbReference type="GO" id="GO:0005948">
    <property type="term" value="C:acetolactate synthase complex"/>
    <property type="evidence" value="ECO:0007669"/>
    <property type="project" value="TreeGrafter"/>
</dbReference>
<feature type="domain" description="Thiamine pyrophosphate enzyme central" evidence="12">
    <location>
        <begin position="209"/>
        <end position="344"/>
    </location>
</feature>
<evidence type="ECO:0000256" key="4">
    <source>
        <dbReference type="ARBA" id="ARBA00013145"/>
    </source>
</evidence>
<accession>A0A7C3I5D9</accession>
<evidence type="ECO:0000256" key="11">
    <source>
        <dbReference type="RuleBase" id="RU003591"/>
    </source>
</evidence>
<keyword evidence="6 11" id="KW-0808">Transferase</keyword>
<feature type="domain" description="Thiamine pyrophosphate enzyme N-terminal TPP-binding" evidence="14">
    <location>
        <begin position="4"/>
        <end position="119"/>
    </location>
</feature>
<dbReference type="InterPro" id="IPR000399">
    <property type="entry name" value="TPP-bd_CS"/>
</dbReference>
<keyword evidence="7 11" id="KW-0479">Metal-binding</keyword>
<evidence type="ECO:0000256" key="7">
    <source>
        <dbReference type="ARBA" id="ARBA00022723"/>
    </source>
</evidence>
<evidence type="ECO:0000256" key="5">
    <source>
        <dbReference type="ARBA" id="ARBA00022605"/>
    </source>
</evidence>
<evidence type="ECO:0000256" key="3">
    <source>
        <dbReference type="ARBA" id="ARBA00007812"/>
    </source>
</evidence>
<dbReference type="InterPro" id="IPR012846">
    <property type="entry name" value="Acetolactate_synth_lsu"/>
</dbReference>
<evidence type="ECO:0000259" key="13">
    <source>
        <dbReference type="Pfam" id="PF02775"/>
    </source>
</evidence>
<evidence type="ECO:0000256" key="9">
    <source>
        <dbReference type="ARBA" id="ARBA00023052"/>
    </source>
</evidence>
<name>A0A7C3I5D9_9SPIR</name>
<dbReference type="InterPro" id="IPR012000">
    <property type="entry name" value="Thiamin_PyroP_enz_cen_dom"/>
</dbReference>
<keyword evidence="8 11" id="KW-0460">Magnesium</keyword>
<dbReference type="InterPro" id="IPR011766">
    <property type="entry name" value="TPP_enzyme_TPP-bd"/>
</dbReference>
<dbReference type="FunFam" id="3.40.50.970:FF:000007">
    <property type="entry name" value="Acetolactate synthase"/>
    <property type="match status" value="1"/>
</dbReference>
<dbReference type="Pfam" id="PF02775">
    <property type="entry name" value="TPP_enzyme_C"/>
    <property type="match status" value="1"/>
</dbReference>
<dbReference type="Pfam" id="PF02776">
    <property type="entry name" value="TPP_enzyme_N"/>
    <property type="match status" value="1"/>
</dbReference>
<dbReference type="EC" id="2.2.1.6" evidence="4 11"/>